<dbReference type="GO" id="GO:0020037">
    <property type="term" value="F:heme binding"/>
    <property type="evidence" value="ECO:0007669"/>
    <property type="project" value="InterPro"/>
</dbReference>
<dbReference type="AlphaFoldDB" id="A0A126T687"/>
<dbReference type="STRING" id="1538553.JT25_014085"/>
<dbReference type="InterPro" id="IPR050597">
    <property type="entry name" value="Cytochrome_c_Oxidase_Subunit"/>
</dbReference>
<evidence type="ECO:0000256" key="1">
    <source>
        <dbReference type="ARBA" id="ARBA00022448"/>
    </source>
</evidence>
<dbReference type="Proteomes" id="UP000030512">
    <property type="component" value="Chromosome"/>
</dbReference>
<evidence type="ECO:0000256" key="4">
    <source>
        <dbReference type="ARBA" id="ARBA00022982"/>
    </source>
</evidence>
<gene>
    <name evidence="9" type="ORF">JT25_014085</name>
</gene>
<proteinExistence type="predicted"/>
<keyword evidence="4" id="KW-0249">Electron transport</keyword>
<dbReference type="GO" id="GO:0009055">
    <property type="term" value="F:electron transfer activity"/>
    <property type="evidence" value="ECO:0007669"/>
    <property type="project" value="InterPro"/>
</dbReference>
<feature type="signal peptide" evidence="7">
    <location>
        <begin position="1"/>
        <end position="22"/>
    </location>
</feature>
<protein>
    <submittedName>
        <fullName evidence="9">Cytochrome C</fullName>
    </submittedName>
</protein>
<organism evidence="9 10">
    <name type="scientific">Methylomonas denitrificans</name>
    <dbReference type="NCBI Taxonomy" id="1538553"/>
    <lineage>
        <taxon>Bacteria</taxon>
        <taxon>Pseudomonadati</taxon>
        <taxon>Pseudomonadota</taxon>
        <taxon>Gammaproteobacteria</taxon>
        <taxon>Methylococcales</taxon>
        <taxon>Methylococcaceae</taxon>
        <taxon>Methylomonas</taxon>
    </lineage>
</organism>
<evidence type="ECO:0000259" key="8">
    <source>
        <dbReference type="PROSITE" id="PS51007"/>
    </source>
</evidence>
<dbReference type="Pfam" id="PF13442">
    <property type="entry name" value="Cytochrome_CBB3"/>
    <property type="match status" value="1"/>
</dbReference>
<dbReference type="SUPFAM" id="SSF46626">
    <property type="entry name" value="Cytochrome c"/>
    <property type="match status" value="1"/>
</dbReference>
<keyword evidence="10" id="KW-1185">Reference proteome</keyword>
<reference evidence="9 10" key="1">
    <citation type="journal article" date="2015" name="Environ. Microbiol.">
        <title>Methane oxidation coupled to nitrate reduction under hypoxia by the Gammaproteobacterium Methylomonas denitrificans, sp. nov. type strain FJG1.</title>
        <authorList>
            <person name="Kits K.D."/>
            <person name="Klotz M.G."/>
            <person name="Stein L.Y."/>
        </authorList>
    </citation>
    <scope>NUCLEOTIDE SEQUENCE [LARGE SCALE GENOMIC DNA]</scope>
    <source>
        <strain evidence="9 10">FJG1</strain>
    </source>
</reference>
<dbReference type="GO" id="GO:0046872">
    <property type="term" value="F:metal ion binding"/>
    <property type="evidence" value="ECO:0007669"/>
    <property type="project" value="UniProtKB-KW"/>
</dbReference>
<keyword evidence="3 6" id="KW-0479">Metal-binding</keyword>
<keyword evidence="5 6" id="KW-0408">Iron</keyword>
<name>A0A126T687_9GAMM</name>
<sequence>MKMTHFIVSLLAGLLAAGSAQATSLYVGQAKAGAVCAQCHGIRMPSADAPFPPLGGRDPEYLKTAIKQYRDKTRKSDIMNAIAGSLTDAEINDIAAYYGSVKP</sequence>
<feature type="chain" id="PRO_5007797805" evidence="7">
    <location>
        <begin position="23"/>
        <end position="103"/>
    </location>
</feature>
<evidence type="ECO:0000256" key="5">
    <source>
        <dbReference type="ARBA" id="ARBA00023004"/>
    </source>
</evidence>
<dbReference type="Gene3D" id="1.10.760.10">
    <property type="entry name" value="Cytochrome c-like domain"/>
    <property type="match status" value="1"/>
</dbReference>
<dbReference type="PANTHER" id="PTHR33751:SF9">
    <property type="entry name" value="CYTOCHROME C4"/>
    <property type="match status" value="1"/>
</dbReference>
<dbReference type="KEGG" id="mdn:JT25_014085"/>
<evidence type="ECO:0000313" key="10">
    <source>
        <dbReference type="Proteomes" id="UP000030512"/>
    </source>
</evidence>
<keyword evidence="1" id="KW-0813">Transport</keyword>
<dbReference type="OrthoDB" id="9796421at2"/>
<keyword evidence="2 6" id="KW-0349">Heme</keyword>
<dbReference type="RefSeq" id="WP_033159293.1">
    <property type="nucleotide sequence ID" value="NZ_CP014476.1"/>
</dbReference>
<dbReference type="InterPro" id="IPR036909">
    <property type="entry name" value="Cyt_c-like_dom_sf"/>
</dbReference>
<keyword evidence="7" id="KW-0732">Signal</keyword>
<dbReference type="InterPro" id="IPR009056">
    <property type="entry name" value="Cyt_c-like_dom"/>
</dbReference>
<dbReference type="PROSITE" id="PS51007">
    <property type="entry name" value="CYTC"/>
    <property type="match status" value="1"/>
</dbReference>
<accession>A0A126T687</accession>
<evidence type="ECO:0000256" key="2">
    <source>
        <dbReference type="ARBA" id="ARBA00022617"/>
    </source>
</evidence>
<feature type="domain" description="Cytochrome c" evidence="8">
    <location>
        <begin position="13"/>
        <end position="102"/>
    </location>
</feature>
<dbReference type="EMBL" id="CP014476">
    <property type="protein sequence ID" value="AMK77597.1"/>
    <property type="molecule type" value="Genomic_DNA"/>
</dbReference>
<evidence type="ECO:0000256" key="3">
    <source>
        <dbReference type="ARBA" id="ARBA00022723"/>
    </source>
</evidence>
<evidence type="ECO:0000256" key="7">
    <source>
        <dbReference type="SAM" id="SignalP"/>
    </source>
</evidence>
<dbReference type="PANTHER" id="PTHR33751">
    <property type="entry name" value="CBB3-TYPE CYTOCHROME C OXIDASE SUBUNIT FIXP"/>
    <property type="match status" value="1"/>
</dbReference>
<evidence type="ECO:0000313" key="9">
    <source>
        <dbReference type="EMBL" id="AMK77597.1"/>
    </source>
</evidence>
<evidence type="ECO:0000256" key="6">
    <source>
        <dbReference type="PROSITE-ProRule" id="PRU00433"/>
    </source>
</evidence>